<dbReference type="AlphaFoldDB" id="A0AA43S4G7"/>
<gene>
    <name evidence="13" type="ORF">M2127_000699</name>
</gene>
<dbReference type="GO" id="GO:0016020">
    <property type="term" value="C:membrane"/>
    <property type="evidence" value="ECO:0007669"/>
    <property type="project" value="UniProtKB-SubCell"/>
</dbReference>
<proteinExistence type="predicted"/>
<dbReference type="RefSeq" id="WP_076023340.1">
    <property type="nucleotide sequence ID" value="NZ_JAQFIK010000002.1"/>
</dbReference>
<keyword evidence="7" id="KW-0067">ATP-binding</keyword>
<evidence type="ECO:0000256" key="2">
    <source>
        <dbReference type="ARBA" id="ARBA00022553"/>
    </source>
</evidence>
<evidence type="ECO:0000256" key="3">
    <source>
        <dbReference type="ARBA" id="ARBA00022679"/>
    </source>
</evidence>
<organism evidence="13 14">
    <name type="scientific">Polynucleobacter sphagniphilus</name>
    <dbReference type="NCBI Taxonomy" id="1743169"/>
    <lineage>
        <taxon>Bacteria</taxon>
        <taxon>Pseudomonadati</taxon>
        <taxon>Pseudomonadota</taxon>
        <taxon>Betaproteobacteria</taxon>
        <taxon>Burkholderiales</taxon>
        <taxon>Burkholderiaceae</taxon>
        <taxon>Polynucleobacter</taxon>
    </lineage>
</organism>
<evidence type="ECO:0000256" key="1">
    <source>
        <dbReference type="ARBA" id="ARBA00004141"/>
    </source>
</evidence>
<name>A0AA43S4G7_9BURK</name>
<keyword evidence="10 11" id="KW-0472">Membrane</keyword>
<evidence type="ECO:0000259" key="12">
    <source>
        <dbReference type="Pfam" id="PF13493"/>
    </source>
</evidence>
<evidence type="ECO:0000256" key="7">
    <source>
        <dbReference type="ARBA" id="ARBA00022840"/>
    </source>
</evidence>
<evidence type="ECO:0000256" key="5">
    <source>
        <dbReference type="ARBA" id="ARBA00022741"/>
    </source>
</evidence>
<keyword evidence="8 11" id="KW-1133">Transmembrane helix</keyword>
<accession>A0AA43S4G7</accession>
<feature type="transmembrane region" description="Helical" evidence="11">
    <location>
        <begin position="93"/>
        <end position="113"/>
    </location>
</feature>
<keyword evidence="5" id="KW-0547">Nucleotide-binding</keyword>
<dbReference type="Gene3D" id="1.20.120.620">
    <property type="entry name" value="Backbone structure of the membrane domain of e. Coli histidine kinase receptor kdpd"/>
    <property type="match status" value="1"/>
</dbReference>
<evidence type="ECO:0000256" key="8">
    <source>
        <dbReference type="ARBA" id="ARBA00022989"/>
    </source>
</evidence>
<keyword evidence="6 13" id="KW-0418">Kinase</keyword>
<feature type="domain" description="Sensor protein KdpD transmembrane" evidence="12">
    <location>
        <begin position="17"/>
        <end position="119"/>
    </location>
</feature>
<reference evidence="13" key="1">
    <citation type="submission" date="2023-04" db="EMBL/GenBank/DDBJ databases">
        <title>Genome Encyclopedia of Bacteria and Archaea VI: Functional Genomics of Type Strains.</title>
        <authorList>
            <person name="Whitman W."/>
        </authorList>
    </citation>
    <scope>NUCLEOTIDE SEQUENCE</scope>
    <source>
        <strain evidence="13">Enz.4-51</strain>
    </source>
</reference>
<keyword evidence="2" id="KW-0597">Phosphoprotein</keyword>
<dbReference type="GO" id="GO:0016301">
    <property type="term" value="F:kinase activity"/>
    <property type="evidence" value="ECO:0007669"/>
    <property type="project" value="UniProtKB-KW"/>
</dbReference>
<keyword evidence="14" id="KW-1185">Reference proteome</keyword>
<evidence type="ECO:0000256" key="11">
    <source>
        <dbReference type="SAM" id="Phobius"/>
    </source>
</evidence>
<sequence length="152" mass="17406">MQIHNVKRWSEPGLKPYIVASFGILFAFCLRYTLHDYLQTGLPMTFFIVNTVIITLLYGYKPSIFTMVISVPLASYFFLQPFAAYTVPTSQDIFHFFAYILIGLIAVGVIEWLQRARYKAILISRVATSRYRLLAKASSSLKKFEADSVDLE</sequence>
<protein>
    <submittedName>
        <fullName evidence="13">K+-sensing histidine kinase KdpD</fullName>
    </submittedName>
</protein>
<evidence type="ECO:0000313" key="14">
    <source>
        <dbReference type="Proteomes" id="UP001161160"/>
    </source>
</evidence>
<keyword evidence="9" id="KW-0902">Two-component regulatory system</keyword>
<dbReference type="EMBL" id="JARXYA010000003">
    <property type="protein sequence ID" value="MDH6503409.1"/>
    <property type="molecule type" value="Genomic_DNA"/>
</dbReference>
<dbReference type="GO" id="GO:0000160">
    <property type="term" value="P:phosphorelay signal transduction system"/>
    <property type="evidence" value="ECO:0007669"/>
    <property type="project" value="UniProtKB-KW"/>
</dbReference>
<keyword evidence="3" id="KW-0808">Transferase</keyword>
<dbReference type="GO" id="GO:0005524">
    <property type="term" value="F:ATP binding"/>
    <property type="evidence" value="ECO:0007669"/>
    <property type="project" value="UniProtKB-KW"/>
</dbReference>
<dbReference type="GeneID" id="83595659"/>
<feature type="transmembrane region" description="Helical" evidence="11">
    <location>
        <begin position="40"/>
        <end position="60"/>
    </location>
</feature>
<dbReference type="InterPro" id="IPR025201">
    <property type="entry name" value="KdpD_TM"/>
</dbReference>
<evidence type="ECO:0000256" key="10">
    <source>
        <dbReference type="ARBA" id="ARBA00023136"/>
    </source>
</evidence>
<keyword evidence="4 11" id="KW-0812">Transmembrane</keyword>
<evidence type="ECO:0000256" key="9">
    <source>
        <dbReference type="ARBA" id="ARBA00023012"/>
    </source>
</evidence>
<feature type="transmembrane region" description="Helical" evidence="11">
    <location>
        <begin position="67"/>
        <end position="87"/>
    </location>
</feature>
<evidence type="ECO:0000256" key="6">
    <source>
        <dbReference type="ARBA" id="ARBA00022777"/>
    </source>
</evidence>
<evidence type="ECO:0000313" key="13">
    <source>
        <dbReference type="EMBL" id="MDH6503409.1"/>
    </source>
</evidence>
<dbReference type="Pfam" id="PF13493">
    <property type="entry name" value="DUF4118"/>
    <property type="match status" value="1"/>
</dbReference>
<feature type="transmembrane region" description="Helical" evidence="11">
    <location>
        <begin position="17"/>
        <end position="34"/>
    </location>
</feature>
<dbReference type="Proteomes" id="UP001161160">
    <property type="component" value="Unassembled WGS sequence"/>
</dbReference>
<evidence type="ECO:0000256" key="4">
    <source>
        <dbReference type="ARBA" id="ARBA00022692"/>
    </source>
</evidence>
<comment type="subcellular location">
    <subcellularLocation>
        <location evidence="1">Membrane</location>
        <topology evidence="1">Multi-pass membrane protein</topology>
    </subcellularLocation>
</comment>
<dbReference type="InterPro" id="IPR038318">
    <property type="entry name" value="KdpD_sf"/>
</dbReference>
<comment type="caution">
    <text evidence="13">The sequence shown here is derived from an EMBL/GenBank/DDBJ whole genome shotgun (WGS) entry which is preliminary data.</text>
</comment>